<protein>
    <recommendedName>
        <fullName evidence="2">DegT/DnrJ/EryC1/StrS aminotransferase family protein</fullName>
    </recommendedName>
</protein>
<accession>X1C233</accession>
<proteinExistence type="predicted"/>
<dbReference type="InterPro" id="IPR015422">
    <property type="entry name" value="PyrdxlP-dep_Trfase_small"/>
</dbReference>
<evidence type="ECO:0008006" key="2">
    <source>
        <dbReference type="Google" id="ProtNLM"/>
    </source>
</evidence>
<dbReference type="SUPFAM" id="SSF53383">
    <property type="entry name" value="PLP-dependent transferases"/>
    <property type="match status" value="1"/>
</dbReference>
<comment type="caution">
    <text evidence="1">The sequence shown here is derived from an EMBL/GenBank/DDBJ whole genome shotgun (WGS) entry which is preliminary data.</text>
</comment>
<reference evidence="1" key="1">
    <citation type="journal article" date="2014" name="Front. Microbiol.">
        <title>High frequency of phylogenetically diverse reductive dehalogenase-homologous genes in deep subseafloor sedimentary metagenomes.</title>
        <authorList>
            <person name="Kawai M."/>
            <person name="Futagami T."/>
            <person name="Toyoda A."/>
            <person name="Takaki Y."/>
            <person name="Nishi S."/>
            <person name="Hori S."/>
            <person name="Arai W."/>
            <person name="Tsubouchi T."/>
            <person name="Morono Y."/>
            <person name="Uchiyama I."/>
            <person name="Ito T."/>
            <person name="Fujiyama A."/>
            <person name="Inagaki F."/>
            <person name="Takami H."/>
        </authorList>
    </citation>
    <scope>NUCLEOTIDE SEQUENCE</scope>
    <source>
        <strain evidence="1">Expedition CK06-06</strain>
    </source>
</reference>
<dbReference type="InterPro" id="IPR015424">
    <property type="entry name" value="PyrdxlP-dep_Trfase"/>
</dbReference>
<dbReference type="AlphaFoldDB" id="X1C233"/>
<gene>
    <name evidence="1" type="ORF">S01H4_50140</name>
</gene>
<organism evidence="1">
    <name type="scientific">marine sediment metagenome</name>
    <dbReference type="NCBI Taxonomy" id="412755"/>
    <lineage>
        <taxon>unclassified sequences</taxon>
        <taxon>metagenomes</taxon>
        <taxon>ecological metagenomes</taxon>
    </lineage>
</organism>
<evidence type="ECO:0000313" key="1">
    <source>
        <dbReference type="EMBL" id="GAG90458.1"/>
    </source>
</evidence>
<dbReference type="EMBL" id="BART01028439">
    <property type="protein sequence ID" value="GAG90458.1"/>
    <property type="molecule type" value="Genomic_DNA"/>
</dbReference>
<name>X1C233_9ZZZZ</name>
<feature type="non-terminal residue" evidence="1">
    <location>
        <position position="1"/>
    </location>
</feature>
<dbReference type="Gene3D" id="3.90.1150.10">
    <property type="entry name" value="Aspartate Aminotransferase, domain 1"/>
    <property type="match status" value="1"/>
</dbReference>
<sequence>DLNYVKHVYYKFVCKIDPNIIKTDLLTFINSVKAEGVPITPRYPLPLPLQKIFKEKSGYGKTHCPYDCDKYGLEPAFTHGHWPEAEGIGQEAFVLLVHPTINEEDLDDVVAAVSKVAKAYSVE</sequence>